<dbReference type="Proteomes" id="UP000268844">
    <property type="component" value="Unassembled WGS sequence"/>
</dbReference>
<sequence length="214" mass="22079">MGGCVPAAGIGPSPADFIRTRLPLVPLSFRPDIALHQPTPKSGLIAFLASQGRTDDPPFWAYAWAGGAALALYLRDHQEIVDGRSVLDFGAGSGLVGIAAAKAGATKVLSFEPDPLGQTALALNADANGVRITSANADAAADIVLAGDVFYDADVAARTLPTLAAHAARGATVLIGDPFRRDLPRDRIEQIGAYDVPDMGSAALVRAGIFALRP</sequence>
<keyword evidence="3" id="KW-0689">Ribosomal protein</keyword>
<dbReference type="OrthoDB" id="9794615at2"/>
<dbReference type="AlphaFoldDB" id="A0A3S4D5F6"/>
<keyword evidence="1 3" id="KW-0489">Methyltransferase</keyword>
<dbReference type="GO" id="GO:0005840">
    <property type="term" value="C:ribosome"/>
    <property type="evidence" value="ECO:0007669"/>
    <property type="project" value="UniProtKB-KW"/>
</dbReference>
<dbReference type="PANTHER" id="PTHR43648">
    <property type="entry name" value="ELECTRON TRANSFER FLAVOPROTEIN BETA SUBUNIT LYSINE METHYLTRANSFERASE"/>
    <property type="match status" value="1"/>
</dbReference>
<dbReference type="GO" id="GO:0016279">
    <property type="term" value="F:protein-lysine N-methyltransferase activity"/>
    <property type="evidence" value="ECO:0007669"/>
    <property type="project" value="TreeGrafter"/>
</dbReference>
<protein>
    <submittedName>
        <fullName evidence="3">Ribosomal protein L11 methyltransferase</fullName>
    </submittedName>
</protein>
<dbReference type="SUPFAM" id="SSF53335">
    <property type="entry name" value="S-adenosyl-L-methionine-dependent methyltransferases"/>
    <property type="match status" value="1"/>
</dbReference>
<accession>A0A3S4D5F6</accession>
<dbReference type="EMBL" id="UZWD01000025">
    <property type="protein sequence ID" value="VDS04891.1"/>
    <property type="molecule type" value="Genomic_DNA"/>
</dbReference>
<gene>
    <name evidence="3" type="ORF">DEVEQU_02032</name>
</gene>
<dbReference type="InterPro" id="IPR050078">
    <property type="entry name" value="Ribosomal_L11_MeTrfase_PrmA"/>
</dbReference>
<keyword evidence="4" id="KW-1185">Reference proteome</keyword>
<proteinExistence type="predicted"/>
<dbReference type="PANTHER" id="PTHR43648:SF1">
    <property type="entry name" value="ELECTRON TRANSFER FLAVOPROTEIN BETA SUBUNIT LYSINE METHYLTRANSFERASE"/>
    <property type="match status" value="1"/>
</dbReference>
<dbReference type="Gene3D" id="3.40.50.150">
    <property type="entry name" value="Vaccinia Virus protein VP39"/>
    <property type="match status" value="1"/>
</dbReference>
<evidence type="ECO:0000313" key="4">
    <source>
        <dbReference type="Proteomes" id="UP000268844"/>
    </source>
</evidence>
<dbReference type="CDD" id="cd02440">
    <property type="entry name" value="AdoMet_MTases"/>
    <property type="match status" value="1"/>
</dbReference>
<evidence type="ECO:0000313" key="3">
    <source>
        <dbReference type="EMBL" id="VDS04891.1"/>
    </source>
</evidence>
<keyword evidence="3" id="KW-0687">Ribonucleoprotein</keyword>
<organism evidence="3 4">
    <name type="scientific">Devosia equisanguinis</name>
    <dbReference type="NCBI Taxonomy" id="2490941"/>
    <lineage>
        <taxon>Bacteria</taxon>
        <taxon>Pseudomonadati</taxon>
        <taxon>Pseudomonadota</taxon>
        <taxon>Alphaproteobacteria</taxon>
        <taxon>Hyphomicrobiales</taxon>
        <taxon>Devosiaceae</taxon>
        <taxon>Devosia</taxon>
    </lineage>
</organism>
<evidence type="ECO:0000256" key="1">
    <source>
        <dbReference type="ARBA" id="ARBA00022603"/>
    </source>
</evidence>
<dbReference type="InterPro" id="IPR029063">
    <property type="entry name" value="SAM-dependent_MTases_sf"/>
</dbReference>
<dbReference type="Pfam" id="PF06325">
    <property type="entry name" value="PrmA"/>
    <property type="match status" value="1"/>
</dbReference>
<dbReference type="GO" id="GO:0032259">
    <property type="term" value="P:methylation"/>
    <property type="evidence" value="ECO:0007669"/>
    <property type="project" value="UniProtKB-KW"/>
</dbReference>
<reference evidence="3 4" key="1">
    <citation type="submission" date="2018-12" db="EMBL/GenBank/DDBJ databases">
        <authorList>
            <person name="Criscuolo A."/>
        </authorList>
    </citation>
    <scope>NUCLEOTIDE SEQUENCE [LARGE SCALE GENOMIC DNA]</scope>
    <source>
        <strain evidence="3">ACIP1116281</strain>
    </source>
</reference>
<name>A0A3S4D5F6_9HYPH</name>
<keyword evidence="2 3" id="KW-0808">Transferase</keyword>
<evidence type="ECO:0000256" key="2">
    <source>
        <dbReference type="ARBA" id="ARBA00022679"/>
    </source>
</evidence>